<evidence type="ECO:0000313" key="1">
    <source>
        <dbReference type="EMBL" id="QBK88425.1"/>
    </source>
</evidence>
<gene>
    <name evidence="1" type="ORF">LCMiAC01_01020</name>
</gene>
<sequence>MSKSDSIASLVNGTFGTLIEQKINKNIESIYKKITPDHEFEMMFFNYKGEINRMGLETHMNIVKYINYRSKTLQGPTTGKNKVLKEKIVRANTLDVIYQKKNTLENFRVSINGTSNINKYMEMFHLRNNHVIFNVLVKLVKKKKEIKIIKKIKKIKNIKNINELEVKERKKKK</sequence>
<organism evidence="1">
    <name type="scientific">Mimivirus LCMiAC01</name>
    <dbReference type="NCBI Taxonomy" id="2506608"/>
    <lineage>
        <taxon>Viruses</taxon>
        <taxon>Varidnaviria</taxon>
        <taxon>Bamfordvirae</taxon>
        <taxon>Nucleocytoviricota</taxon>
        <taxon>Megaviricetes</taxon>
        <taxon>Imitervirales</taxon>
        <taxon>Mimiviridae</taxon>
        <taxon>Klosneuvirinae</taxon>
    </lineage>
</organism>
<dbReference type="InterPro" id="IPR037009">
    <property type="entry name" value="mRNA_triPase_Cet1_sf"/>
</dbReference>
<dbReference type="EMBL" id="MK500389">
    <property type="protein sequence ID" value="QBK88425.1"/>
    <property type="molecule type" value="Genomic_DNA"/>
</dbReference>
<dbReference type="Gene3D" id="3.20.100.10">
    <property type="entry name" value="mRNA triphosphatase Cet1-like"/>
    <property type="match status" value="1"/>
</dbReference>
<proteinExistence type="predicted"/>
<accession>A0A481Z010</accession>
<dbReference type="GO" id="GO:0004651">
    <property type="term" value="F:polynucleotide 5'-phosphatase activity"/>
    <property type="evidence" value="ECO:0007669"/>
    <property type="project" value="InterPro"/>
</dbReference>
<name>A0A481Z010_9VIRU</name>
<protein>
    <submittedName>
        <fullName evidence="1">Uncharacterized protein</fullName>
    </submittedName>
</protein>
<reference evidence="1" key="1">
    <citation type="journal article" date="2019" name="MBio">
        <title>Virus Genomes from Deep Sea Sediments Expand the Ocean Megavirome and Support Independent Origins of Viral Gigantism.</title>
        <authorList>
            <person name="Backstrom D."/>
            <person name="Yutin N."/>
            <person name="Jorgensen S.L."/>
            <person name="Dharamshi J."/>
            <person name="Homa F."/>
            <person name="Zaremba-Niedwiedzka K."/>
            <person name="Spang A."/>
            <person name="Wolf Y.I."/>
            <person name="Koonin E.V."/>
            <person name="Ettema T.J."/>
        </authorList>
    </citation>
    <scope>NUCLEOTIDE SEQUENCE</scope>
</reference>